<dbReference type="GO" id="GO:0005829">
    <property type="term" value="C:cytosol"/>
    <property type="evidence" value="ECO:0007669"/>
    <property type="project" value="TreeGrafter"/>
</dbReference>
<evidence type="ECO:0000256" key="4">
    <source>
        <dbReference type="ARBA" id="ARBA00022741"/>
    </source>
</evidence>
<gene>
    <name evidence="10" type="primary">secA</name>
    <name evidence="15" type="ORF">C5Y96_21510</name>
</gene>
<dbReference type="InterPro" id="IPR044722">
    <property type="entry name" value="SecA_SF2_C"/>
</dbReference>
<keyword evidence="4 10" id="KW-0547">Nucleotide-binding</keyword>
<dbReference type="InterPro" id="IPR014018">
    <property type="entry name" value="SecA_motor_DEAD"/>
</dbReference>
<dbReference type="EMBL" id="PUIA01000069">
    <property type="protein sequence ID" value="PQO26031.1"/>
    <property type="molecule type" value="Genomic_DNA"/>
</dbReference>
<proteinExistence type="inferred from homology"/>
<dbReference type="InterPro" id="IPR001650">
    <property type="entry name" value="Helicase_C-like"/>
</dbReference>
<evidence type="ECO:0000256" key="6">
    <source>
        <dbReference type="ARBA" id="ARBA00022927"/>
    </source>
</evidence>
<evidence type="ECO:0000256" key="3">
    <source>
        <dbReference type="ARBA" id="ARBA00022490"/>
    </source>
</evidence>
<keyword evidence="3 10" id="KW-0963">Cytoplasm</keyword>
<feature type="binding site" evidence="10">
    <location>
        <position position="547"/>
    </location>
    <ligand>
        <name>ATP</name>
        <dbReference type="ChEBI" id="CHEBI:30616"/>
    </ligand>
</feature>
<dbReference type="InterPro" id="IPR011115">
    <property type="entry name" value="SecA_DEAD"/>
</dbReference>
<sequence length="673" mass="75272">MDTNQQTLEAPQAEESTKPEAPTRGAPRKFSSNPLGSAYSQITRSGLARFVARLPLIDRFEEQLKDLSDRDLRKHSLGLRHRAKSGETLQKLLPEAFALVRIAGARTMNMRHYEVQLIGGMIMFNGSIAEMETGEGKTLTATLPTYLYALPGKGVHVATVNDYLAARDAELMMPIYKMLGMSVGVIESQMSSADRRKAYSCDITYGTSKEFGFDFLRDRLLIRQTREQGLGVLGPLLAGKSEKSEEPVQREHFFALVDEADSVLIDDARTPLVISAIPGEAEKVAVACHQWAAKAEEEFEEDHHYEYDHDKKSVELTVTGRLLVRQVPKPKLLDTVGLVDLYDYIERAIKVKRDFHSGQHYVIRDGEVVIVDESTGRIAEGRKWSYGIHQAIEAKEGVEVTVATGQAARITVQDLFLRYRHLGGMTGTASSSKGEFKKIYKLNVIKCPTNRIPQRKLWPDRVFGNGDAKWAAIVDEIREINSQGRPVLVGTRTIEKSEHLSKLLEEEGIEHEVLNAHQVAVEADIVSRAGQPGKVTVATNMAGRGTDIKLGEGVHSLGGLHVICTELHDSARIDRQLVGRCGRQGDPGSTRQFMALDDDCLLVGLGPHRYKKLVAYGEERLGELPGYSKLFRKAQRKIEKKHFSDRKVLLYHEKQRKKMHREMGQDPYLDSPD</sequence>
<dbReference type="SMART" id="SM00958">
    <property type="entry name" value="SecA_PP_bind"/>
    <property type="match status" value="1"/>
</dbReference>
<evidence type="ECO:0000256" key="11">
    <source>
        <dbReference type="SAM" id="MobiDB-lite"/>
    </source>
</evidence>
<keyword evidence="1 10" id="KW-0813">Transport</keyword>
<dbReference type="AlphaFoldDB" id="A0A2S8F1I6"/>
<dbReference type="PRINTS" id="PR00906">
    <property type="entry name" value="SECA"/>
</dbReference>
<comment type="function">
    <text evidence="10">Part of the Sec protein translocase complex. Interacts with the SecYEG preprotein conducting channel. Has a central role in coupling the hydrolysis of ATP to the transfer of proteins into and across the cell membrane, serving as an ATP-driven molecular motor driving the stepwise translocation of polypeptide chains across the membrane.</text>
</comment>
<dbReference type="HAMAP" id="MF_01382">
    <property type="entry name" value="SecA"/>
    <property type="match status" value="1"/>
</dbReference>
<dbReference type="InterPro" id="IPR020937">
    <property type="entry name" value="SecA_CS"/>
</dbReference>
<evidence type="ECO:0000313" key="15">
    <source>
        <dbReference type="EMBL" id="PQO26031.1"/>
    </source>
</evidence>
<dbReference type="GO" id="GO:0043952">
    <property type="term" value="P:protein transport by the Sec complex"/>
    <property type="evidence" value="ECO:0007669"/>
    <property type="project" value="TreeGrafter"/>
</dbReference>
<dbReference type="InterPro" id="IPR000185">
    <property type="entry name" value="SecA"/>
</dbReference>
<evidence type="ECO:0000256" key="7">
    <source>
        <dbReference type="ARBA" id="ARBA00022967"/>
    </source>
</evidence>
<dbReference type="OrthoDB" id="9805579at2"/>
<keyword evidence="6 10" id="KW-0653">Protein transport</keyword>
<keyword evidence="8 10" id="KW-0811">Translocation</keyword>
<dbReference type="PROSITE" id="PS51192">
    <property type="entry name" value="HELICASE_ATP_BIND_1"/>
    <property type="match status" value="1"/>
</dbReference>
<comment type="subunit">
    <text evidence="10">Monomer and homodimer. Part of the essential Sec protein translocation apparatus which comprises SecA, SecYEG and auxiliary proteins SecDF. Other proteins may also be involved.</text>
</comment>
<dbReference type="GO" id="GO:0005524">
    <property type="term" value="F:ATP binding"/>
    <property type="evidence" value="ECO:0007669"/>
    <property type="project" value="UniProtKB-UniRule"/>
</dbReference>
<dbReference type="FunFam" id="3.40.50.300:FF:000429">
    <property type="entry name" value="Preprotein translocase subunit SecA"/>
    <property type="match status" value="1"/>
</dbReference>
<dbReference type="CDD" id="cd18803">
    <property type="entry name" value="SF2_C_secA"/>
    <property type="match status" value="1"/>
</dbReference>
<dbReference type="Proteomes" id="UP000240009">
    <property type="component" value="Unassembled WGS sequence"/>
</dbReference>
<dbReference type="PROSITE" id="PS51196">
    <property type="entry name" value="SECA_MOTOR_DEAD"/>
    <property type="match status" value="1"/>
</dbReference>
<dbReference type="Pfam" id="PF07517">
    <property type="entry name" value="SecA_DEAD"/>
    <property type="match status" value="1"/>
</dbReference>
<dbReference type="PROSITE" id="PS51194">
    <property type="entry name" value="HELICASE_CTER"/>
    <property type="match status" value="1"/>
</dbReference>
<feature type="domain" description="Helicase C-terminal" evidence="13">
    <location>
        <begin position="472"/>
        <end position="632"/>
    </location>
</feature>
<evidence type="ECO:0000256" key="8">
    <source>
        <dbReference type="ARBA" id="ARBA00023010"/>
    </source>
</evidence>
<dbReference type="EC" id="7.4.2.8" evidence="10"/>
<evidence type="ECO:0000313" key="16">
    <source>
        <dbReference type="Proteomes" id="UP000240009"/>
    </source>
</evidence>
<evidence type="ECO:0000256" key="1">
    <source>
        <dbReference type="ARBA" id="ARBA00022448"/>
    </source>
</evidence>
<dbReference type="PANTHER" id="PTHR30612">
    <property type="entry name" value="SECA INNER MEMBRANE COMPONENT OF SEC PROTEIN SECRETION SYSTEM"/>
    <property type="match status" value="1"/>
</dbReference>
<name>A0A2S8F1I6_9BACT</name>
<dbReference type="GO" id="GO:0031522">
    <property type="term" value="C:cell envelope Sec protein transport complex"/>
    <property type="evidence" value="ECO:0007669"/>
    <property type="project" value="TreeGrafter"/>
</dbReference>
<organism evidence="15 16">
    <name type="scientific">Blastopirellula marina</name>
    <dbReference type="NCBI Taxonomy" id="124"/>
    <lineage>
        <taxon>Bacteria</taxon>
        <taxon>Pseudomonadati</taxon>
        <taxon>Planctomycetota</taxon>
        <taxon>Planctomycetia</taxon>
        <taxon>Pirellulales</taxon>
        <taxon>Pirellulaceae</taxon>
        <taxon>Blastopirellula</taxon>
    </lineage>
</organism>
<dbReference type="SUPFAM" id="SSF81767">
    <property type="entry name" value="Pre-protein crosslinking domain of SecA"/>
    <property type="match status" value="1"/>
</dbReference>
<feature type="domain" description="Helicase ATP-binding" evidence="12">
    <location>
        <begin position="118"/>
        <end position="296"/>
    </location>
</feature>
<dbReference type="Pfam" id="PF01043">
    <property type="entry name" value="SecA_PP_bind"/>
    <property type="match status" value="1"/>
</dbReference>
<dbReference type="Pfam" id="PF21090">
    <property type="entry name" value="P-loop_SecA"/>
    <property type="match status" value="1"/>
</dbReference>
<dbReference type="GO" id="GO:0065002">
    <property type="term" value="P:intracellular protein transmembrane transport"/>
    <property type="evidence" value="ECO:0007669"/>
    <property type="project" value="UniProtKB-UniRule"/>
</dbReference>
<keyword evidence="2 10" id="KW-1003">Cell membrane</keyword>
<dbReference type="InterPro" id="IPR014001">
    <property type="entry name" value="Helicase_ATP-bd"/>
</dbReference>
<dbReference type="CDD" id="cd17928">
    <property type="entry name" value="DEXDc_SecA"/>
    <property type="match status" value="1"/>
</dbReference>
<dbReference type="SMART" id="SM00957">
    <property type="entry name" value="SecA_DEAD"/>
    <property type="match status" value="1"/>
</dbReference>
<dbReference type="PROSITE" id="PS01312">
    <property type="entry name" value="SECA"/>
    <property type="match status" value="1"/>
</dbReference>
<accession>A0A2S8F1I6</accession>
<comment type="caution">
    <text evidence="15">The sequence shown here is derived from an EMBL/GenBank/DDBJ whole genome shotgun (WGS) entry which is preliminary data.</text>
</comment>
<evidence type="ECO:0000259" key="14">
    <source>
        <dbReference type="PROSITE" id="PS51196"/>
    </source>
</evidence>
<keyword evidence="9 10" id="KW-0472">Membrane</keyword>
<comment type="subcellular location">
    <subcellularLocation>
        <location evidence="10">Cell membrane</location>
        <topology evidence="10">Peripheral membrane protein</topology>
        <orientation evidence="10">Cytoplasmic side</orientation>
    </subcellularLocation>
    <subcellularLocation>
        <location evidence="10">Cytoplasm</location>
    </subcellularLocation>
    <text evidence="10">Distribution is 50-50.</text>
</comment>
<evidence type="ECO:0000259" key="13">
    <source>
        <dbReference type="PROSITE" id="PS51194"/>
    </source>
</evidence>
<comment type="catalytic activity">
    <reaction evidence="10">
        <text>ATP + H2O + cellular proteinSide 1 = ADP + phosphate + cellular proteinSide 2.</text>
        <dbReference type="EC" id="7.4.2.8"/>
    </reaction>
</comment>
<dbReference type="PANTHER" id="PTHR30612:SF0">
    <property type="entry name" value="CHLOROPLAST PROTEIN-TRANSPORTING ATPASE"/>
    <property type="match status" value="1"/>
</dbReference>
<evidence type="ECO:0000259" key="12">
    <source>
        <dbReference type="PROSITE" id="PS51192"/>
    </source>
</evidence>
<comment type="similarity">
    <text evidence="10">Belongs to the SecA family.</text>
</comment>
<dbReference type="InterPro" id="IPR027417">
    <property type="entry name" value="P-loop_NTPase"/>
</dbReference>
<reference evidence="15 16" key="1">
    <citation type="submission" date="2018-02" db="EMBL/GenBank/DDBJ databases">
        <title>Comparative genomes isolates from brazilian mangrove.</title>
        <authorList>
            <person name="Araujo J.E."/>
            <person name="Taketani R.G."/>
            <person name="Silva M.C.P."/>
            <person name="Loureco M.V."/>
            <person name="Andreote F.D."/>
        </authorList>
    </citation>
    <scope>NUCLEOTIDE SEQUENCE [LARGE SCALE GENOMIC DNA]</scope>
    <source>
        <strain evidence="15 16">HEX-2 MGV</strain>
    </source>
</reference>
<keyword evidence="5 10" id="KW-0067">ATP-binding</keyword>
<feature type="binding site" evidence="10">
    <location>
        <position position="116"/>
    </location>
    <ligand>
        <name>ATP</name>
        <dbReference type="ChEBI" id="CHEBI:30616"/>
    </ligand>
</feature>
<dbReference type="GO" id="GO:0006605">
    <property type="term" value="P:protein targeting"/>
    <property type="evidence" value="ECO:0007669"/>
    <property type="project" value="UniProtKB-UniRule"/>
</dbReference>
<dbReference type="Gene3D" id="3.90.1440.10">
    <property type="entry name" value="SecA, preprotein cross-linking domain"/>
    <property type="match status" value="1"/>
</dbReference>
<dbReference type="GO" id="GO:0005886">
    <property type="term" value="C:plasma membrane"/>
    <property type="evidence" value="ECO:0007669"/>
    <property type="project" value="UniProtKB-SubCell"/>
</dbReference>
<keyword evidence="7 10" id="KW-1278">Translocase</keyword>
<dbReference type="RefSeq" id="WP_105357665.1">
    <property type="nucleotide sequence ID" value="NZ_PUIA01000069.1"/>
</dbReference>
<feature type="binding site" evidence="10">
    <location>
        <begin position="134"/>
        <end position="138"/>
    </location>
    <ligand>
        <name>ATP</name>
        <dbReference type="ChEBI" id="CHEBI:30616"/>
    </ligand>
</feature>
<evidence type="ECO:0000256" key="10">
    <source>
        <dbReference type="HAMAP-Rule" id="MF_01382"/>
    </source>
</evidence>
<dbReference type="SUPFAM" id="SSF52540">
    <property type="entry name" value="P-loop containing nucleoside triphosphate hydrolases"/>
    <property type="match status" value="2"/>
</dbReference>
<dbReference type="InterPro" id="IPR011130">
    <property type="entry name" value="SecA_preprotein_X-link_dom"/>
</dbReference>
<evidence type="ECO:0000256" key="2">
    <source>
        <dbReference type="ARBA" id="ARBA00022475"/>
    </source>
</evidence>
<evidence type="ECO:0000256" key="9">
    <source>
        <dbReference type="ARBA" id="ARBA00023136"/>
    </source>
</evidence>
<feature type="domain" description="SecA family profile" evidence="14">
    <location>
        <begin position="32"/>
        <end position="625"/>
    </location>
</feature>
<protein>
    <recommendedName>
        <fullName evidence="10">Protein translocase subunit SecA</fullName>
        <ecNumber evidence="10">7.4.2.8</ecNumber>
    </recommendedName>
</protein>
<dbReference type="GO" id="GO:0008564">
    <property type="term" value="F:protein-exporting ATPase activity"/>
    <property type="evidence" value="ECO:0007669"/>
    <property type="project" value="UniProtKB-EC"/>
</dbReference>
<feature type="region of interest" description="Disordered" evidence="11">
    <location>
        <begin position="1"/>
        <end position="35"/>
    </location>
</feature>
<dbReference type="Gene3D" id="3.40.50.300">
    <property type="entry name" value="P-loop containing nucleotide triphosphate hydrolases"/>
    <property type="match status" value="2"/>
</dbReference>
<dbReference type="InterPro" id="IPR036670">
    <property type="entry name" value="SecA_X-link_sf"/>
</dbReference>
<dbReference type="GO" id="GO:0017038">
    <property type="term" value="P:protein import"/>
    <property type="evidence" value="ECO:0007669"/>
    <property type="project" value="InterPro"/>
</dbReference>
<evidence type="ECO:0000256" key="5">
    <source>
        <dbReference type="ARBA" id="ARBA00022840"/>
    </source>
</evidence>